<evidence type="ECO:0000313" key="2">
    <source>
        <dbReference type="Proteomes" id="UP001152622"/>
    </source>
</evidence>
<sequence length="125" mass="14127">MNLATRKKEPLDPETFALAKFPFGPARLKTKYPAENGMLIAASPPLQSYFPCRLIQVLIRGDLPVLWCNCTLQRRRKQNETRNPLPIIPCRRTPPRLCPVTDAGLAREQRPLPAAVGGKVNKRER</sequence>
<dbReference type="EMBL" id="JAINUF010000018">
    <property type="protein sequence ID" value="KAJ8337872.1"/>
    <property type="molecule type" value="Genomic_DNA"/>
</dbReference>
<organism evidence="1 2">
    <name type="scientific">Synaphobranchus kaupii</name>
    <name type="common">Kaup's arrowtooth eel</name>
    <dbReference type="NCBI Taxonomy" id="118154"/>
    <lineage>
        <taxon>Eukaryota</taxon>
        <taxon>Metazoa</taxon>
        <taxon>Chordata</taxon>
        <taxon>Craniata</taxon>
        <taxon>Vertebrata</taxon>
        <taxon>Euteleostomi</taxon>
        <taxon>Actinopterygii</taxon>
        <taxon>Neopterygii</taxon>
        <taxon>Teleostei</taxon>
        <taxon>Anguilliformes</taxon>
        <taxon>Synaphobranchidae</taxon>
        <taxon>Synaphobranchus</taxon>
    </lineage>
</organism>
<gene>
    <name evidence="1" type="ORF">SKAU_G00368380</name>
</gene>
<accession>A0A9Q1EFJ9</accession>
<dbReference type="Proteomes" id="UP001152622">
    <property type="component" value="Chromosome 18"/>
</dbReference>
<dbReference type="AlphaFoldDB" id="A0A9Q1EFJ9"/>
<reference evidence="1" key="1">
    <citation type="journal article" date="2023" name="Science">
        <title>Genome structures resolve the early diversification of teleost fishes.</title>
        <authorList>
            <person name="Parey E."/>
            <person name="Louis A."/>
            <person name="Montfort J."/>
            <person name="Bouchez O."/>
            <person name="Roques C."/>
            <person name="Iampietro C."/>
            <person name="Lluch J."/>
            <person name="Castinel A."/>
            <person name="Donnadieu C."/>
            <person name="Desvignes T."/>
            <person name="Floi Bucao C."/>
            <person name="Jouanno E."/>
            <person name="Wen M."/>
            <person name="Mejri S."/>
            <person name="Dirks R."/>
            <person name="Jansen H."/>
            <person name="Henkel C."/>
            <person name="Chen W.J."/>
            <person name="Zahm M."/>
            <person name="Cabau C."/>
            <person name="Klopp C."/>
            <person name="Thompson A.W."/>
            <person name="Robinson-Rechavi M."/>
            <person name="Braasch I."/>
            <person name="Lecointre G."/>
            <person name="Bobe J."/>
            <person name="Postlethwait J.H."/>
            <person name="Berthelot C."/>
            <person name="Roest Crollius H."/>
            <person name="Guiguen Y."/>
        </authorList>
    </citation>
    <scope>NUCLEOTIDE SEQUENCE</scope>
    <source>
        <strain evidence="1">WJC10195</strain>
    </source>
</reference>
<evidence type="ECO:0000313" key="1">
    <source>
        <dbReference type="EMBL" id="KAJ8337872.1"/>
    </source>
</evidence>
<comment type="caution">
    <text evidence="1">The sequence shown here is derived from an EMBL/GenBank/DDBJ whole genome shotgun (WGS) entry which is preliminary data.</text>
</comment>
<keyword evidence="2" id="KW-1185">Reference proteome</keyword>
<protein>
    <submittedName>
        <fullName evidence="1">Uncharacterized protein</fullName>
    </submittedName>
</protein>
<name>A0A9Q1EFJ9_SYNKA</name>
<proteinExistence type="predicted"/>